<keyword evidence="2" id="KW-1185">Reference proteome</keyword>
<evidence type="ECO:0000313" key="1">
    <source>
        <dbReference type="EMBL" id="KAK3933148.1"/>
    </source>
</evidence>
<proteinExistence type="predicted"/>
<comment type="caution">
    <text evidence="1">The sequence shown here is derived from an EMBL/GenBank/DDBJ whole genome shotgun (WGS) entry which is preliminary data.</text>
</comment>
<dbReference type="AlphaFoldDB" id="A0AAE1I587"/>
<protein>
    <submittedName>
        <fullName evidence="1">Octanoyltransferase</fullName>
    </submittedName>
</protein>
<reference evidence="1" key="2">
    <citation type="journal article" date="2023" name="BMC Genomics">
        <title>Pest status, molecular evolution, and epigenetic factors derived from the genome assembly of Frankliniella fusca, a thysanopteran phytovirus vector.</title>
        <authorList>
            <person name="Catto M.A."/>
            <person name="Labadie P.E."/>
            <person name="Jacobson A.L."/>
            <person name="Kennedy G.G."/>
            <person name="Srinivasan R."/>
            <person name="Hunt B.G."/>
        </authorList>
    </citation>
    <scope>NUCLEOTIDE SEQUENCE</scope>
    <source>
        <strain evidence="1">PL_HMW_Pooled</strain>
    </source>
</reference>
<accession>A0AAE1I587</accession>
<sequence length="776" mass="87456">MSKKVKKTHRVTTRTDSDKWLIGNVCNEDKSLALTGKLPTLREVLKTFFANITPSPGKGSVQAAAKATALQLISLWEKTSIPTLNRIAVVKRLVRIHTEYYKLVKDKRLSGPVKKPGSKMGDTHEKKREKFVKSLDCLFDIGHKNAFQIITIEEDRLFYKSMQTDRLGFMLGLDKTYNDQQKKASQKAARIAARKEKELAFKMKCEKEKNEFLATRQLSGLSALSSSEGASSNAEETDDEFKIDGKKKKVVKVDVLKNQLVTSALARTSTSAAAGSMIVQAAVKAAVSELGCEDQEIKIVCSKSQVKRKSDENNMVVATLIKQEYEPDCGVIAHFDGKLFPSNADEKVKADRLPVVVTGKGTEKLLGIPELKHGSGESIASAVVSLLREWDLQEKVFGLVFDTTSTNSGRWGGACVLIQQKLNKELLELACRHHVLELVLGAVFENTVGLSKTPDFLYGDMLKKKWDALDKEKYRTAAASRGILRKIPNADETIKFCCDQLETRQPRDDYRELLELTIIFLGGSVPGKPQYAFRKPGATSKTRWMAKALYLYKIWIFGKQLKLSTEESERFLAACTFLCTYYVRHWFECPVAVKAPANDLQLICALSERREPYLKAALAKMVCHLWYLSEKLVCLALFDDRVSLEEKRNIVSSMKTKDGSVDSLPRASLPPNKRVAALQLSDFANRNSLQFFAITKITTDFMDKDPKEWPNDPGFCHGLDLVRHIIPVNDVAERNVSLMNKYLTGNKLTRNEEQRQYMLQAVERHRMMYDKHGKKK</sequence>
<dbReference type="PANTHER" id="PTHR46113:SF1">
    <property type="entry name" value="PEPTIDASE M17 LEUCYL AMINOPEPTIDASE N-TERMINAL DOMAIN-CONTAINING PROTEIN"/>
    <property type="match status" value="1"/>
</dbReference>
<evidence type="ECO:0000313" key="2">
    <source>
        <dbReference type="Proteomes" id="UP001219518"/>
    </source>
</evidence>
<reference evidence="1" key="1">
    <citation type="submission" date="2021-07" db="EMBL/GenBank/DDBJ databases">
        <authorList>
            <person name="Catto M.A."/>
            <person name="Jacobson A."/>
            <person name="Kennedy G."/>
            <person name="Labadie P."/>
            <person name="Hunt B.G."/>
            <person name="Srinivasan R."/>
        </authorList>
    </citation>
    <scope>NUCLEOTIDE SEQUENCE</scope>
    <source>
        <strain evidence="1">PL_HMW_Pooled</strain>
        <tissue evidence="1">Head</tissue>
    </source>
</reference>
<organism evidence="1 2">
    <name type="scientific">Frankliniella fusca</name>
    <dbReference type="NCBI Taxonomy" id="407009"/>
    <lineage>
        <taxon>Eukaryota</taxon>
        <taxon>Metazoa</taxon>
        <taxon>Ecdysozoa</taxon>
        <taxon>Arthropoda</taxon>
        <taxon>Hexapoda</taxon>
        <taxon>Insecta</taxon>
        <taxon>Pterygota</taxon>
        <taxon>Neoptera</taxon>
        <taxon>Paraneoptera</taxon>
        <taxon>Thysanoptera</taxon>
        <taxon>Terebrantia</taxon>
        <taxon>Thripoidea</taxon>
        <taxon>Thripidae</taxon>
        <taxon>Frankliniella</taxon>
    </lineage>
</organism>
<dbReference type="Proteomes" id="UP001219518">
    <property type="component" value="Unassembled WGS sequence"/>
</dbReference>
<dbReference type="PANTHER" id="PTHR46113">
    <property type="entry name" value="SNAC DOMAIN-CONTAINING PROTEIN"/>
    <property type="match status" value="1"/>
</dbReference>
<name>A0AAE1I587_9NEOP</name>
<dbReference type="EMBL" id="JAHWGI010001443">
    <property type="protein sequence ID" value="KAK3933148.1"/>
    <property type="molecule type" value="Genomic_DNA"/>
</dbReference>
<gene>
    <name evidence="1" type="ORF">KUF71_017409</name>
</gene>